<evidence type="ECO:0000313" key="2">
    <source>
        <dbReference type="EMBL" id="AWB95808.1"/>
    </source>
</evidence>
<dbReference type="InterPro" id="IPR012338">
    <property type="entry name" value="Beta-lactam/transpept-like"/>
</dbReference>
<sequence>MPQKMCANRQQNQIAAGVPCGRATGARGILVSNLRLVRWLRPAPAGGSRGRHMTVAADTIQAVEAVFTGRLAAGTAPGSSWAVFDRGGVVAAGCSGDAELGGVGGSSAGPETLFRIASCTKSFTAAALILLRDRGLLDLDRPARSFVPEFSPEVPGGFDVAPTLRMLMTMSGGLPTDDPWADREESMTREAFRALLTAGVRCTSVPGTAFEYSNLGYAVLGQVVERVAGMAFTEFVSREFIEPLGLDMHFERPGDEGAAVATGYRRADGEGWRALPFTGPGVFSAIGGLFASARSLAEWAGWLAAAWAGDERGPLGSASRREMQQLMRVAAKRPSAAPANGTPAPPVEPAAVLPLVSGYGFGLFVEHDERFGPIASHSGGYPGFSAHMRWHTASGLGVVALENATYAKVSQGAEQALRLVLAAAERRSPVTPAPVPWPETVEASVALSRLVVDWSDATASAVLATNVPLDVPFEERRTAIEAAWLAVGGRTAESATPVDARCDSPDHLVWFLAGASGRLRVEVRMTPLAAPRAQAFTVKVEGSAASGA</sequence>
<protein>
    <submittedName>
        <fullName evidence="2">Serine hydrolase</fullName>
    </submittedName>
</protein>
<dbReference type="InterPro" id="IPR001466">
    <property type="entry name" value="Beta-lactam-related"/>
</dbReference>
<keyword evidence="2" id="KW-0378">Hydrolase</keyword>
<dbReference type="GO" id="GO:0016787">
    <property type="term" value="F:hydrolase activity"/>
    <property type="evidence" value="ECO:0007669"/>
    <property type="project" value="UniProtKB-KW"/>
</dbReference>
<dbReference type="OrthoDB" id="3863176at2"/>
<evidence type="ECO:0000259" key="1">
    <source>
        <dbReference type="Pfam" id="PF00144"/>
    </source>
</evidence>
<dbReference type="AlphaFoldDB" id="A0A2S0WWY5"/>
<dbReference type="Proteomes" id="UP000244729">
    <property type="component" value="Chromosome"/>
</dbReference>
<accession>A0A2S0WWY5</accession>
<dbReference type="EMBL" id="CP028913">
    <property type="protein sequence ID" value="AWB95808.1"/>
    <property type="molecule type" value="Genomic_DNA"/>
</dbReference>
<gene>
    <name evidence="2" type="ORF">DCE93_09155</name>
</gene>
<reference evidence="2 3" key="1">
    <citation type="submission" date="2018-04" db="EMBL/GenBank/DDBJ databases">
        <authorList>
            <person name="Li J."/>
        </authorList>
    </citation>
    <scope>NUCLEOTIDE SEQUENCE [LARGE SCALE GENOMIC DNA]</scope>
    <source>
        <strain evidence="3">30A</strain>
    </source>
</reference>
<dbReference type="Pfam" id="PF00144">
    <property type="entry name" value="Beta-lactamase"/>
    <property type="match status" value="1"/>
</dbReference>
<dbReference type="Gene3D" id="3.40.710.10">
    <property type="entry name" value="DD-peptidase/beta-lactamase superfamily"/>
    <property type="match status" value="1"/>
</dbReference>
<proteinExistence type="predicted"/>
<dbReference type="SUPFAM" id="SSF56601">
    <property type="entry name" value="beta-lactamase/transpeptidase-like"/>
    <property type="match status" value="1"/>
</dbReference>
<dbReference type="InterPro" id="IPR050789">
    <property type="entry name" value="Diverse_Enzym_Activities"/>
</dbReference>
<organism evidence="2 3">
    <name type="scientific">Agromyces badenianii</name>
    <dbReference type="NCBI Taxonomy" id="2080742"/>
    <lineage>
        <taxon>Bacteria</taxon>
        <taxon>Bacillati</taxon>
        <taxon>Actinomycetota</taxon>
        <taxon>Actinomycetes</taxon>
        <taxon>Micrococcales</taxon>
        <taxon>Microbacteriaceae</taxon>
        <taxon>Agromyces</taxon>
    </lineage>
</organism>
<dbReference type="KEGG" id="agm:DCE93_09155"/>
<keyword evidence="3" id="KW-1185">Reference proteome</keyword>
<dbReference type="PANTHER" id="PTHR43283">
    <property type="entry name" value="BETA-LACTAMASE-RELATED"/>
    <property type="match status" value="1"/>
</dbReference>
<feature type="domain" description="Beta-lactamase-related" evidence="1">
    <location>
        <begin position="64"/>
        <end position="417"/>
    </location>
</feature>
<name>A0A2S0WWY5_9MICO</name>
<evidence type="ECO:0000313" key="3">
    <source>
        <dbReference type="Proteomes" id="UP000244729"/>
    </source>
</evidence>